<organism evidence="6 7">
    <name type="scientific">Crucibulum laeve</name>
    <dbReference type="NCBI Taxonomy" id="68775"/>
    <lineage>
        <taxon>Eukaryota</taxon>
        <taxon>Fungi</taxon>
        <taxon>Dikarya</taxon>
        <taxon>Basidiomycota</taxon>
        <taxon>Agaricomycotina</taxon>
        <taxon>Agaricomycetes</taxon>
        <taxon>Agaricomycetidae</taxon>
        <taxon>Agaricales</taxon>
        <taxon>Agaricineae</taxon>
        <taxon>Nidulariaceae</taxon>
        <taxon>Crucibulum</taxon>
    </lineage>
</organism>
<evidence type="ECO:0000256" key="3">
    <source>
        <dbReference type="ARBA" id="ARBA00022691"/>
    </source>
</evidence>
<gene>
    <name evidence="6" type="ORF">BDQ12DRAFT_725462</name>
</gene>
<dbReference type="InterPro" id="IPR036388">
    <property type="entry name" value="WH-like_DNA-bd_sf"/>
</dbReference>
<keyword evidence="1 6" id="KW-0489">Methyltransferase</keyword>
<dbReference type="InterPro" id="IPR036390">
    <property type="entry name" value="WH_DNA-bd_sf"/>
</dbReference>
<feature type="domain" description="O-methyltransferase dimerisation" evidence="5">
    <location>
        <begin position="89"/>
        <end position="159"/>
    </location>
</feature>
<dbReference type="GO" id="GO:0032259">
    <property type="term" value="P:methylation"/>
    <property type="evidence" value="ECO:0007669"/>
    <property type="project" value="UniProtKB-KW"/>
</dbReference>
<dbReference type="SUPFAM" id="SSF53335">
    <property type="entry name" value="S-adenosyl-L-methionine-dependent methyltransferases"/>
    <property type="match status" value="1"/>
</dbReference>
<dbReference type="PROSITE" id="PS51683">
    <property type="entry name" value="SAM_OMT_II"/>
    <property type="match status" value="1"/>
</dbReference>
<dbReference type="GO" id="GO:0008171">
    <property type="term" value="F:O-methyltransferase activity"/>
    <property type="evidence" value="ECO:0007669"/>
    <property type="project" value="InterPro"/>
</dbReference>
<dbReference type="PANTHER" id="PTHR43712">
    <property type="entry name" value="PUTATIVE (AFU_ORTHOLOGUE AFUA_4G14580)-RELATED"/>
    <property type="match status" value="1"/>
</dbReference>
<evidence type="ECO:0000259" key="4">
    <source>
        <dbReference type="Pfam" id="PF00891"/>
    </source>
</evidence>
<dbReference type="Pfam" id="PF00891">
    <property type="entry name" value="Methyltransf_2"/>
    <property type="match status" value="1"/>
</dbReference>
<dbReference type="EMBL" id="ML213616">
    <property type="protein sequence ID" value="TFK36164.1"/>
    <property type="molecule type" value="Genomic_DNA"/>
</dbReference>
<dbReference type="SUPFAM" id="SSF46785">
    <property type="entry name" value="Winged helix' DNA-binding domain"/>
    <property type="match status" value="1"/>
</dbReference>
<accession>A0A5C3LSP7</accession>
<dbReference type="Gene3D" id="1.10.10.10">
    <property type="entry name" value="Winged helix-like DNA-binding domain superfamily/Winged helix DNA-binding domain"/>
    <property type="match status" value="1"/>
</dbReference>
<evidence type="ECO:0000259" key="5">
    <source>
        <dbReference type="Pfam" id="PF08100"/>
    </source>
</evidence>
<reference evidence="6 7" key="1">
    <citation type="journal article" date="2019" name="Nat. Ecol. Evol.">
        <title>Megaphylogeny resolves global patterns of mushroom evolution.</title>
        <authorList>
            <person name="Varga T."/>
            <person name="Krizsan K."/>
            <person name="Foldi C."/>
            <person name="Dima B."/>
            <person name="Sanchez-Garcia M."/>
            <person name="Sanchez-Ramirez S."/>
            <person name="Szollosi G.J."/>
            <person name="Szarkandi J.G."/>
            <person name="Papp V."/>
            <person name="Albert L."/>
            <person name="Andreopoulos W."/>
            <person name="Angelini C."/>
            <person name="Antonin V."/>
            <person name="Barry K.W."/>
            <person name="Bougher N.L."/>
            <person name="Buchanan P."/>
            <person name="Buyck B."/>
            <person name="Bense V."/>
            <person name="Catcheside P."/>
            <person name="Chovatia M."/>
            <person name="Cooper J."/>
            <person name="Damon W."/>
            <person name="Desjardin D."/>
            <person name="Finy P."/>
            <person name="Geml J."/>
            <person name="Haridas S."/>
            <person name="Hughes K."/>
            <person name="Justo A."/>
            <person name="Karasinski D."/>
            <person name="Kautmanova I."/>
            <person name="Kiss B."/>
            <person name="Kocsube S."/>
            <person name="Kotiranta H."/>
            <person name="LaButti K.M."/>
            <person name="Lechner B.E."/>
            <person name="Liimatainen K."/>
            <person name="Lipzen A."/>
            <person name="Lukacs Z."/>
            <person name="Mihaltcheva S."/>
            <person name="Morgado L.N."/>
            <person name="Niskanen T."/>
            <person name="Noordeloos M.E."/>
            <person name="Ohm R.A."/>
            <person name="Ortiz-Santana B."/>
            <person name="Ovrebo C."/>
            <person name="Racz N."/>
            <person name="Riley R."/>
            <person name="Savchenko A."/>
            <person name="Shiryaev A."/>
            <person name="Soop K."/>
            <person name="Spirin V."/>
            <person name="Szebenyi C."/>
            <person name="Tomsovsky M."/>
            <person name="Tulloss R.E."/>
            <person name="Uehling J."/>
            <person name="Grigoriev I.V."/>
            <person name="Vagvolgyi C."/>
            <person name="Papp T."/>
            <person name="Martin F.M."/>
            <person name="Miettinen O."/>
            <person name="Hibbett D.S."/>
            <person name="Nagy L.G."/>
        </authorList>
    </citation>
    <scope>NUCLEOTIDE SEQUENCE [LARGE SCALE GENOMIC DNA]</scope>
    <source>
        <strain evidence="6 7">CBS 166.37</strain>
    </source>
</reference>
<dbReference type="Gene3D" id="3.40.50.150">
    <property type="entry name" value="Vaccinia Virus protein VP39"/>
    <property type="match status" value="1"/>
</dbReference>
<evidence type="ECO:0000256" key="2">
    <source>
        <dbReference type="ARBA" id="ARBA00022679"/>
    </source>
</evidence>
<evidence type="ECO:0000313" key="7">
    <source>
        <dbReference type="Proteomes" id="UP000308652"/>
    </source>
</evidence>
<protein>
    <submittedName>
        <fullName evidence="6">S-adenosyl-L-methionine-dependent methyltransferase</fullName>
    </submittedName>
</protein>
<dbReference type="InterPro" id="IPR001077">
    <property type="entry name" value="COMT_C"/>
</dbReference>
<keyword evidence="3" id="KW-0949">S-adenosyl-L-methionine</keyword>
<dbReference type="PANTHER" id="PTHR43712:SF2">
    <property type="entry name" value="O-METHYLTRANSFERASE CICE"/>
    <property type="match status" value="1"/>
</dbReference>
<dbReference type="Pfam" id="PF08100">
    <property type="entry name" value="Dimerisation"/>
    <property type="match status" value="1"/>
</dbReference>
<dbReference type="STRING" id="68775.A0A5C3LSP7"/>
<dbReference type="GO" id="GO:0046983">
    <property type="term" value="F:protein dimerization activity"/>
    <property type="evidence" value="ECO:0007669"/>
    <property type="project" value="InterPro"/>
</dbReference>
<feature type="domain" description="O-methyltransferase C-terminal" evidence="4">
    <location>
        <begin position="255"/>
        <end position="431"/>
    </location>
</feature>
<dbReference type="InterPro" id="IPR016461">
    <property type="entry name" value="COMT-like"/>
</dbReference>
<evidence type="ECO:0000256" key="1">
    <source>
        <dbReference type="ARBA" id="ARBA00022603"/>
    </source>
</evidence>
<dbReference type="OrthoDB" id="1606438at2759"/>
<name>A0A5C3LSP7_9AGAR</name>
<proteinExistence type="predicted"/>
<sequence length="451" mass="50182">MATHGQLSALVTLIADATKVVESHYQKFPEKPYVPSLDDVEPHPLDDAISDKELRNAIQTIEGACAQLTATVARPSHTLVNRFMTVFETNALDVAVRFKVADILQEKPEGMHISEIGKKSGAEERKIGRILRCLASKHCFREVTKDVFANNRLSMLLLSTNPVSSIGLHFTDECQKSAVLLSETLADPEWGHSYSPYQCAFNKYSGYPKGMFDHFEGVESEEGAKRGARFGVGAIGWGTATEAGALIHHFPWNDLPKGTSVCDIGGGVGNVTMQLAHAYPSLKLVLQDLPERIQQAKNEVWPKECPLAIQEDRILFEPINFLTESPVKACDIYYLKHIIHDWPDADCIKILSGVKKAMAPHSRVMIHEYILQYANRVPADKSDFQQAPEPLLPNYGAGRIRQYNLDIDMMAVLNSEERTVEHFKRLGEAAGLKFTRVWDLGESGLVEFGLP</sequence>
<dbReference type="InterPro" id="IPR029063">
    <property type="entry name" value="SAM-dependent_MTases_sf"/>
</dbReference>
<dbReference type="InterPro" id="IPR012967">
    <property type="entry name" value="COMT_dimerisation"/>
</dbReference>
<dbReference type="AlphaFoldDB" id="A0A5C3LSP7"/>
<keyword evidence="7" id="KW-1185">Reference proteome</keyword>
<keyword evidence="2 6" id="KW-0808">Transferase</keyword>
<dbReference type="Proteomes" id="UP000308652">
    <property type="component" value="Unassembled WGS sequence"/>
</dbReference>
<evidence type="ECO:0000313" key="6">
    <source>
        <dbReference type="EMBL" id="TFK36164.1"/>
    </source>
</evidence>